<feature type="compositionally biased region" description="Basic and acidic residues" evidence="2">
    <location>
        <begin position="285"/>
        <end position="294"/>
    </location>
</feature>
<comment type="caution">
    <text evidence="3">The sequence shown here is derived from an EMBL/GenBank/DDBJ whole genome shotgun (WGS) entry which is preliminary data.</text>
</comment>
<evidence type="ECO:0000256" key="2">
    <source>
        <dbReference type="SAM" id="MobiDB-lite"/>
    </source>
</evidence>
<dbReference type="EMBL" id="MIGC01010357">
    <property type="protein sequence ID" value="PHJ14942.1"/>
    <property type="molecule type" value="Genomic_DNA"/>
</dbReference>
<dbReference type="RefSeq" id="XP_067916676.1">
    <property type="nucleotide sequence ID" value="XM_068071348.1"/>
</dbReference>
<reference evidence="3 4" key="1">
    <citation type="journal article" date="2017" name="Int. J. Parasitol.">
        <title>The genome of the protozoan parasite Cystoisospora suis and a reverse vaccinology approach to identify vaccine candidates.</title>
        <authorList>
            <person name="Palmieri N."/>
            <person name="Shrestha A."/>
            <person name="Ruttkowski B."/>
            <person name="Beck T."/>
            <person name="Vogl C."/>
            <person name="Tomley F."/>
            <person name="Blake D.P."/>
            <person name="Joachim A."/>
        </authorList>
    </citation>
    <scope>NUCLEOTIDE SEQUENCE [LARGE SCALE GENOMIC DNA]</scope>
    <source>
        <strain evidence="3 4">Wien I</strain>
    </source>
</reference>
<dbReference type="VEuPathDB" id="ToxoDB:CSUI_011247"/>
<proteinExistence type="predicted"/>
<dbReference type="Proteomes" id="UP000221165">
    <property type="component" value="Unassembled WGS sequence"/>
</dbReference>
<name>A0A2C6KEG6_9APIC</name>
<dbReference type="GeneID" id="94434559"/>
<evidence type="ECO:0000256" key="1">
    <source>
        <dbReference type="SAM" id="Coils"/>
    </source>
</evidence>
<dbReference type="AlphaFoldDB" id="A0A2C6KEG6"/>
<accession>A0A2C6KEG6</accession>
<protein>
    <submittedName>
        <fullName evidence="3">Uncharacterized protein</fullName>
    </submittedName>
</protein>
<evidence type="ECO:0000313" key="3">
    <source>
        <dbReference type="EMBL" id="PHJ14942.1"/>
    </source>
</evidence>
<feature type="compositionally biased region" description="Basic and acidic residues" evidence="2">
    <location>
        <begin position="356"/>
        <end position="375"/>
    </location>
</feature>
<feature type="non-terminal residue" evidence="3">
    <location>
        <position position="424"/>
    </location>
</feature>
<organism evidence="3 4">
    <name type="scientific">Cystoisospora suis</name>
    <dbReference type="NCBI Taxonomy" id="483139"/>
    <lineage>
        <taxon>Eukaryota</taxon>
        <taxon>Sar</taxon>
        <taxon>Alveolata</taxon>
        <taxon>Apicomplexa</taxon>
        <taxon>Conoidasida</taxon>
        <taxon>Coccidia</taxon>
        <taxon>Eucoccidiorida</taxon>
        <taxon>Eimeriorina</taxon>
        <taxon>Sarcocystidae</taxon>
        <taxon>Cystoisospora</taxon>
    </lineage>
</organism>
<feature type="compositionally biased region" description="Low complexity" evidence="2">
    <location>
        <begin position="306"/>
        <end position="333"/>
    </location>
</feature>
<feature type="region of interest" description="Disordered" evidence="2">
    <location>
        <begin position="283"/>
        <end position="381"/>
    </location>
</feature>
<sequence>MERSPLYHFVCSTCTRERSAHLSREVFKNGSYLLPRGETSFSHISPTSQESTRGSSSFSTASSSSFSSSSSSSLSPSFSLSLSTLFSSSIISSSLNRSLNPLSRSLAPCIPPHTPPSPSPFFFSLSSSLPPVFSSSSSSPCFSIPFFLSSSRSFASHKKKRSSSFSKLSSSSSLSKLSHPSDLRVSAPLASSSRYRRRSRLHRVKESLRKIYFSRVVEKEKAMKLQKSQEKKKEEEKKKDLLLLSHHLQCVPLHERKDLSSQEKLLMALCLHDHQYLHASTALTVEERPSEKDLSSYPKLQGTKHPSSSSSLLPSSEADVLLSSSTSVRSSLRSAKEKEEEKDEKEEEVKEEEEEEGKKALRMKNEEMVQNERRQYKSSTPASVYEKGGVGVYIQQKKNILHKKIWTSLKRKSSHAFHYAMQEF</sequence>
<feature type="coiled-coil region" evidence="1">
    <location>
        <begin position="217"/>
        <end position="245"/>
    </location>
</feature>
<keyword evidence="1" id="KW-0175">Coiled coil</keyword>
<keyword evidence="4" id="KW-1185">Reference proteome</keyword>
<feature type="compositionally biased region" description="Acidic residues" evidence="2">
    <location>
        <begin position="340"/>
        <end position="355"/>
    </location>
</feature>
<gene>
    <name evidence="3" type="ORF">CSUI_011247</name>
</gene>
<evidence type="ECO:0000313" key="4">
    <source>
        <dbReference type="Proteomes" id="UP000221165"/>
    </source>
</evidence>